<dbReference type="SUPFAM" id="SSF88874">
    <property type="entry name" value="Receptor-binding domain of short tail fibre protein gp12"/>
    <property type="match status" value="1"/>
</dbReference>
<dbReference type="RefSeq" id="WP_161263066.1">
    <property type="nucleotide sequence ID" value="NZ_JAFBDC010000018.1"/>
</dbReference>
<proteinExistence type="predicted"/>
<dbReference type="Pfam" id="PF07484">
    <property type="entry name" value="Collar"/>
    <property type="match status" value="1"/>
</dbReference>
<dbReference type="Proteomes" id="UP000471031">
    <property type="component" value="Unassembled WGS sequence"/>
</dbReference>
<organism evidence="2 3">
    <name type="scientific">Heliomicrobium gestii</name>
    <name type="common">Heliobacterium gestii</name>
    <dbReference type="NCBI Taxonomy" id="2699"/>
    <lineage>
        <taxon>Bacteria</taxon>
        <taxon>Bacillati</taxon>
        <taxon>Bacillota</taxon>
        <taxon>Clostridia</taxon>
        <taxon>Eubacteriales</taxon>
        <taxon>Heliobacteriaceae</taxon>
        <taxon>Heliomicrobium</taxon>
    </lineage>
</organism>
<dbReference type="OrthoDB" id="9810174at2"/>
<dbReference type="AlphaFoldDB" id="A0A845LG22"/>
<accession>A0A845LG22</accession>
<dbReference type="Gene3D" id="3.90.1340.10">
    <property type="entry name" value="Phage tail collar domain"/>
    <property type="match status" value="1"/>
</dbReference>
<protein>
    <submittedName>
        <fullName evidence="2">Phage tail protein</fullName>
    </submittedName>
</protein>
<evidence type="ECO:0000259" key="1">
    <source>
        <dbReference type="Pfam" id="PF07484"/>
    </source>
</evidence>
<gene>
    <name evidence="2" type="ORF">GTO89_15825</name>
</gene>
<reference evidence="2 3" key="1">
    <citation type="submission" date="2020-01" db="EMBL/GenBank/DDBJ databases">
        <title>Whole genome sequence of Heliobacterium gestii DSM 11169.</title>
        <authorList>
            <person name="Kyndt J.A."/>
            <person name="Meyer T.E."/>
        </authorList>
    </citation>
    <scope>NUCLEOTIDE SEQUENCE [LARGE SCALE GENOMIC DNA]</scope>
    <source>
        <strain evidence="2 3">DSM 11169</strain>
    </source>
</reference>
<dbReference type="InterPro" id="IPR011083">
    <property type="entry name" value="Phage_tail_collar_dom"/>
</dbReference>
<evidence type="ECO:0000313" key="3">
    <source>
        <dbReference type="Proteomes" id="UP000471031"/>
    </source>
</evidence>
<evidence type="ECO:0000313" key="2">
    <source>
        <dbReference type="EMBL" id="MZP44501.1"/>
    </source>
</evidence>
<dbReference type="EMBL" id="WXEX01000017">
    <property type="protein sequence ID" value="MZP44501.1"/>
    <property type="molecule type" value="Genomic_DNA"/>
</dbReference>
<feature type="domain" description="Phage tail collar" evidence="1">
    <location>
        <begin position="7"/>
        <end position="63"/>
    </location>
</feature>
<keyword evidence="3" id="KW-1185">Reference proteome</keyword>
<comment type="caution">
    <text evidence="2">The sequence shown here is derived from an EMBL/GenBank/DDBJ whole genome shotgun (WGS) entry which is preliminary data.</text>
</comment>
<dbReference type="InterPro" id="IPR037053">
    <property type="entry name" value="Phage_tail_collar_dom_sf"/>
</dbReference>
<name>A0A845LG22_HELGE</name>
<sequence>MGDFFIGTILPWACVRAPQGWMFCEGQELPVNQNQAIFSLIGFTYGGNGSTTFKLPDLRGRCPVGVGVLSTEPRMFNQGEAKGTTQVMLSTNNLPPHAHAINTTAKPTISFSGSGTVQIPATKDTTGGSGVPSDNNILGSAIYSSKPVPMYYSGPSATPSNNVKLTGGTVTMNVTATPDIPITGATSNTGAGTAVDKMPPYLTIRFIICLSGLYPDLQ</sequence>